<evidence type="ECO:0000313" key="2">
    <source>
        <dbReference type="Proteomes" id="UP000440713"/>
    </source>
</evidence>
<keyword evidence="2" id="KW-1185">Reference proteome</keyword>
<dbReference type="Proteomes" id="UP000440713">
    <property type="component" value="Unassembled WGS sequence"/>
</dbReference>
<sequence>MKIDTYGDPKNPVALLIHGIFYPGVTSYRSILPILEKKYYIIVPNLDGLSYPKTDFVSARKQGERIVEWLKENNINHIHFLLGSSFGSSVAFEILKDVSLNIDKAALDSPALKESKLHGMILYFEMKKTAKDFRKNGINAFKHFDKYRYFDNFDKEYCLKVYNTMDDKTLKELAFSCYKYRLPSELYRDDTEIKFIFGEKDKSKANLPEVKELKSGEIKIVEGMSHLQYMFEKPTEFLHECGVL</sequence>
<dbReference type="Gene3D" id="3.40.50.1820">
    <property type="entry name" value="alpha/beta hydrolase"/>
    <property type="match status" value="1"/>
</dbReference>
<name>A0A6N7XCQ6_9FIRM</name>
<reference evidence="1 2" key="1">
    <citation type="submission" date="2019-08" db="EMBL/GenBank/DDBJ databases">
        <title>In-depth cultivation of the pig gut microbiome towards novel bacterial diversity and tailored functional studies.</title>
        <authorList>
            <person name="Wylensek D."/>
            <person name="Hitch T.C.A."/>
            <person name="Clavel T."/>
        </authorList>
    </citation>
    <scope>NUCLEOTIDE SEQUENCE [LARGE SCALE GENOMIC DNA]</scope>
    <source>
        <strain evidence="1 2">WCA-SAB-591-4A-A</strain>
    </source>
</reference>
<comment type="caution">
    <text evidence="1">The sequence shown here is derived from an EMBL/GenBank/DDBJ whole genome shotgun (WGS) entry which is preliminary data.</text>
</comment>
<proteinExistence type="predicted"/>
<dbReference type="GO" id="GO:0016787">
    <property type="term" value="F:hydrolase activity"/>
    <property type="evidence" value="ECO:0007669"/>
    <property type="project" value="UniProtKB-KW"/>
</dbReference>
<dbReference type="SUPFAM" id="SSF53474">
    <property type="entry name" value="alpha/beta-Hydrolases"/>
    <property type="match status" value="1"/>
</dbReference>
<accession>A0A6N7XCQ6</accession>
<organism evidence="1 2">
    <name type="scientific">Peptostreptococcus porci</name>
    <dbReference type="NCBI Taxonomy" id="2652282"/>
    <lineage>
        <taxon>Bacteria</taxon>
        <taxon>Bacillati</taxon>
        <taxon>Bacillota</taxon>
        <taxon>Clostridia</taxon>
        <taxon>Peptostreptococcales</taxon>
        <taxon>Peptostreptococcaceae</taxon>
        <taxon>Peptostreptococcus</taxon>
    </lineage>
</organism>
<dbReference type="RefSeq" id="WP_154537466.1">
    <property type="nucleotide sequence ID" value="NZ_JAXDWS010000016.1"/>
</dbReference>
<dbReference type="EMBL" id="VUNE01000001">
    <property type="protein sequence ID" value="MST62112.1"/>
    <property type="molecule type" value="Genomic_DNA"/>
</dbReference>
<dbReference type="InterPro" id="IPR029058">
    <property type="entry name" value="AB_hydrolase_fold"/>
</dbReference>
<dbReference type="AlphaFoldDB" id="A0A6N7XCQ6"/>
<gene>
    <name evidence="1" type="ORF">FYJ71_03870</name>
</gene>
<evidence type="ECO:0000313" key="1">
    <source>
        <dbReference type="EMBL" id="MST62112.1"/>
    </source>
</evidence>
<protein>
    <submittedName>
        <fullName evidence="1">Alpha/beta hydrolase</fullName>
    </submittedName>
</protein>
<keyword evidence="1" id="KW-0378">Hydrolase</keyword>